<evidence type="ECO:0000256" key="1">
    <source>
        <dbReference type="SAM" id="Coils"/>
    </source>
</evidence>
<keyword evidence="1" id="KW-0175">Coiled coil</keyword>
<reference evidence="3 4" key="1">
    <citation type="submission" date="2014-10" db="EMBL/GenBank/DDBJ databases">
        <title>Genome sequencing of Vibrio sinaloensis T08.</title>
        <authorList>
            <person name="Chan K.-G."/>
            <person name="Mohamad N.I."/>
        </authorList>
    </citation>
    <scope>NUCLEOTIDE SEQUENCE [LARGE SCALE GENOMIC DNA]</scope>
    <source>
        <strain evidence="3 4">T08</strain>
    </source>
</reference>
<accession>A0A0A5I215</accession>
<dbReference type="OrthoDB" id="7066800at2"/>
<evidence type="ECO:0000256" key="2">
    <source>
        <dbReference type="SAM" id="Phobius"/>
    </source>
</evidence>
<keyword evidence="2" id="KW-0472">Membrane</keyword>
<sequence>MDDVVEKLRATREKSELLRLKQEVLNKLAELQKKEEEIDLAYDDLDDESENFSKRIEHMSQSYASFYNTTLEKDKSILTLSVAGLGFLVTFINFGGGPSYWLLALLALATMSYMICITSVITIFGMNAKYIIALTTGKVEEYKQIEVKLKKLDKRAISSFYCGLLLSLLIGLGTPLISVLDKPSLTQSVECIKLTS</sequence>
<dbReference type="EMBL" id="JRWP01000003">
    <property type="protein sequence ID" value="KGY10540.1"/>
    <property type="molecule type" value="Genomic_DNA"/>
</dbReference>
<gene>
    <name evidence="3" type="ORF">NM06_01650</name>
</gene>
<proteinExistence type="predicted"/>
<dbReference type="AlphaFoldDB" id="A0A0A5I215"/>
<name>A0A0A5I215_PHOS4</name>
<evidence type="ECO:0000313" key="3">
    <source>
        <dbReference type="EMBL" id="KGY10540.1"/>
    </source>
</evidence>
<evidence type="ECO:0000313" key="4">
    <source>
        <dbReference type="Proteomes" id="UP000030451"/>
    </source>
</evidence>
<organism evidence="3 4">
    <name type="scientific">Photobacterium sp. (strain ATCC 43367)</name>
    <dbReference type="NCBI Taxonomy" id="379097"/>
    <lineage>
        <taxon>Bacteria</taxon>
        <taxon>Pseudomonadati</taxon>
        <taxon>Pseudomonadota</taxon>
        <taxon>Gammaproteobacteria</taxon>
        <taxon>Vibrionales</taxon>
        <taxon>Vibrionaceae</taxon>
        <taxon>Vibrio</taxon>
        <taxon>Vibrio oreintalis group</taxon>
    </lineage>
</organism>
<keyword evidence="2" id="KW-1133">Transmembrane helix</keyword>
<dbReference type="Proteomes" id="UP000030451">
    <property type="component" value="Unassembled WGS sequence"/>
</dbReference>
<dbReference type="RefSeq" id="WP_038187293.1">
    <property type="nucleotide sequence ID" value="NZ_JRWP01000003.1"/>
</dbReference>
<feature type="transmembrane region" description="Helical" evidence="2">
    <location>
        <begin position="160"/>
        <end position="180"/>
    </location>
</feature>
<feature type="transmembrane region" description="Helical" evidence="2">
    <location>
        <begin position="77"/>
        <end position="94"/>
    </location>
</feature>
<feature type="coiled-coil region" evidence="1">
    <location>
        <begin position="14"/>
        <end position="51"/>
    </location>
</feature>
<feature type="transmembrane region" description="Helical" evidence="2">
    <location>
        <begin position="100"/>
        <end position="124"/>
    </location>
</feature>
<comment type="caution">
    <text evidence="3">The sequence shown here is derived from an EMBL/GenBank/DDBJ whole genome shotgun (WGS) entry which is preliminary data.</text>
</comment>
<keyword evidence="2" id="KW-0812">Transmembrane</keyword>
<protein>
    <submittedName>
        <fullName evidence="3">Uncharacterized protein</fullName>
    </submittedName>
</protein>